<name>A0ABY8UI59_TETOB</name>
<feature type="binding site" evidence="8">
    <location>
        <position position="34"/>
    </location>
    <ligand>
        <name>ATP</name>
        <dbReference type="ChEBI" id="CHEBI:30616"/>
    </ligand>
</feature>
<keyword evidence="5 8" id="KW-0547">Nucleotide-binding</keyword>
<dbReference type="Pfam" id="PF00069">
    <property type="entry name" value="Pkinase"/>
    <property type="match status" value="1"/>
</dbReference>
<dbReference type="PANTHER" id="PTHR24056:SF0">
    <property type="entry name" value="CYCLIN-DEPENDENT KINASE 7"/>
    <property type="match status" value="1"/>
</dbReference>
<evidence type="ECO:0000256" key="3">
    <source>
        <dbReference type="ARBA" id="ARBA00022527"/>
    </source>
</evidence>
<dbReference type="Proteomes" id="UP001244341">
    <property type="component" value="Chromosome 12b"/>
</dbReference>
<evidence type="ECO:0000256" key="9">
    <source>
        <dbReference type="RuleBase" id="RU000304"/>
    </source>
</evidence>
<reference evidence="11 12" key="1">
    <citation type="submission" date="2023-05" db="EMBL/GenBank/DDBJ databases">
        <title>A 100% complete, gapless, phased diploid assembly of the Scenedesmus obliquus UTEX 3031 genome.</title>
        <authorList>
            <person name="Biondi T.C."/>
            <person name="Hanschen E.R."/>
            <person name="Kwon T."/>
            <person name="Eng W."/>
            <person name="Kruse C.P.S."/>
            <person name="Koehler S.I."/>
            <person name="Kunde Y."/>
            <person name="Gleasner C.D."/>
            <person name="You Mak K.T."/>
            <person name="Polle J."/>
            <person name="Hovde B.T."/>
            <person name="Starkenburg S.R."/>
        </authorList>
    </citation>
    <scope>NUCLEOTIDE SEQUENCE [LARGE SCALE GENOMIC DNA]</scope>
    <source>
        <strain evidence="11 12">DOE0152z</strain>
    </source>
</reference>
<dbReference type="PANTHER" id="PTHR24056">
    <property type="entry name" value="CELL DIVISION PROTEIN KINASE"/>
    <property type="match status" value="1"/>
</dbReference>
<evidence type="ECO:0000313" key="11">
    <source>
        <dbReference type="EMBL" id="WIA21059.1"/>
    </source>
</evidence>
<evidence type="ECO:0000256" key="6">
    <source>
        <dbReference type="ARBA" id="ARBA00022777"/>
    </source>
</evidence>
<accession>A0ABY8UI59</accession>
<dbReference type="InterPro" id="IPR017441">
    <property type="entry name" value="Protein_kinase_ATP_BS"/>
</dbReference>
<dbReference type="PROSITE" id="PS00108">
    <property type="entry name" value="PROTEIN_KINASE_ST"/>
    <property type="match status" value="1"/>
</dbReference>
<keyword evidence="12" id="KW-1185">Reference proteome</keyword>
<evidence type="ECO:0000313" key="12">
    <source>
        <dbReference type="Proteomes" id="UP001244341"/>
    </source>
</evidence>
<protein>
    <recommendedName>
        <fullName evidence="2">[RNA-polymerase]-subunit kinase</fullName>
        <ecNumber evidence="2">2.7.11.23</ecNumber>
    </recommendedName>
</protein>
<organism evidence="11 12">
    <name type="scientific">Tetradesmus obliquus</name>
    <name type="common">Green alga</name>
    <name type="synonym">Acutodesmus obliquus</name>
    <dbReference type="NCBI Taxonomy" id="3088"/>
    <lineage>
        <taxon>Eukaryota</taxon>
        <taxon>Viridiplantae</taxon>
        <taxon>Chlorophyta</taxon>
        <taxon>core chlorophytes</taxon>
        <taxon>Chlorophyceae</taxon>
        <taxon>CS clade</taxon>
        <taxon>Sphaeropleales</taxon>
        <taxon>Scenedesmaceae</taxon>
        <taxon>Tetradesmus</taxon>
    </lineage>
</organism>
<evidence type="ECO:0000256" key="4">
    <source>
        <dbReference type="ARBA" id="ARBA00022679"/>
    </source>
</evidence>
<comment type="similarity">
    <text evidence="1">Belongs to the protein kinase superfamily. CMGC Ser/Thr protein kinase family. CDC2/CDKX subfamily.</text>
</comment>
<keyword evidence="3 9" id="KW-0723">Serine/threonine-protein kinase</keyword>
<keyword evidence="4" id="KW-0808">Transferase</keyword>
<evidence type="ECO:0000256" key="7">
    <source>
        <dbReference type="ARBA" id="ARBA00022840"/>
    </source>
</evidence>
<dbReference type="InterPro" id="IPR008271">
    <property type="entry name" value="Ser/Thr_kinase_AS"/>
</dbReference>
<dbReference type="PROSITE" id="PS00107">
    <property type="entry name" value="PROTEIN_KINASE_ATP"/>
    <property type="match status" value="1"/>
</dbReference>
<dbReference type="InterPro" id="IPR000719">
    <property type="entry name" value="Prot_kinase_dom"/>
</dbReference>
<evidence type="ECO:0000256" key="2">
    <source>
        <dbReference type="ARBA" id="ARBA00012409"/>
    </source>
</evidence>
<evidence type="ECO:0000256" key="5">
    <source>
        <dbReference type="ARBA" id="ARBA00022741"/>
    </source>
</evidence>
<evidence type="ECO:0000256" key="1">
    <source>
        <dbReference type="ARBA" id="ARBA00006485"/>
    </source>
</evidence>
<dbReference type="EC" id="2.7.11.23" evidence="2"/>
<dbReference type="InterPro" id="IPR050108">
    <property type="entry name" value="CDK"/>
</dbReference>
<evidence type="ECO:0000259" key="10">
    <source>
        <dbReference type="PROSITE" id="PS50011"/>
    </source>
</evidence>
<dbReference type="SMART" id="SM00220">
    <property type="entry name" value="S_TKc"/>
    <property type="match status" value="1"/>
</dbReference>
<dbReference type="InterPro" id="IPR011009">
    <property type="entry name" value="Kinase-like_dom_sf"/>
</dbReference>
<keyword evidence="6" id="KW-0418">Kinase</keyword>
<gene>
    <name evidence="11" type="ORF">OEZ85_005381</name>
</gene>
<dbReference type="Gene3D" id="1.10.510.10">
    <property type="entry name" value="Transferase(Phosphotransferase) domain 1"/>
    <property type="match status" value="1"/>
</dbReference>
<proteinExistence type="inferred from homology"/>
<dbReference type="Gene3D" id="3.30.200.20">
    <property type="entry name" value="Phosphorylase Kinase, domain 1"/>
    <property type="match status" value="1"/>
</dbReference>
<dbReference type="PROSITE" id="PS50011">
    <property type="entry name" value="PROTEIN_KINASE_DOM"/>
    <property type="match status" value="1"/>
</dbReference>
<keyword evidence="7 8" id="KW-0067">ATP-binding</keyword>
<dbReference type="EMBL" id="CP126219">
    <property type="protein sequence ID" value="WIA21059.1"/>
    <property type="molecule type" value="Genomic_DNA"/>
</dbReference>
<sequence length="430" mass="46938">MDAYQKGPIIGEGTYGSVICATHKASGRRVAIKKVRMASNREGVNMSVLRELKALQALQGPHVVELLDVFTTKSSLVLVFEYMDCSLDDVIRDKATPLSPADVKAYMQMLLQGLAHVHDAGVVHRDIKPDNMLIGGDSTLKLADFGLARSVEAPCSSSDEAAKLTPQVFGRWYRPPELLMGCCHYGCPVDMWAAGCVLAELLLRRPWFPGVCDMDQLDRIFKVLGVPTVQSWPGMADLPHRIDFKPADGQPLQQLFPQASPECLDLLQQLMQFDPRHRISAVAALQHPYFSSSPAPTQVAQLPRPTSGRGRRDLTVPAIMQDLLMRPAAVMRQQDAPAGFCGGGGSSSSRQLFAFSGQHSSFSGRIMSGQGLQQGWPSAAGAAQGAEGMLSSGSRLRLWCRAAALRQQELMLRKVARVMPMQTMLTWLAL</sequence>
<evidence type="ECO:0000256" key="8">
    <source>
        <dbReference type="PROSITE-ProRule" id="PRU10141"/>
    </source>
</evidence>
<feature type="domain" description="Protein kinase" evidence="10">
    <location>
        <begin position="4"/>
        <end position="290"/>
    </location>
</feature>
<dbReference type="SUPFAM" id="SSF56112">
    <property type="entry name" value="Protein kinase-like (PK-like)"/>
    <property type="match status" value="1"/>
</dbReference>